<keyword evidence="10 13" id="KW-0234">DNA repair</keyword>
<evidence type="ECO:0000256" key="8">
    <source>
        <dbReference type="ARBA" id="ARBA00022842"/>
    </source>
</evidence>
<keyword evidence="9 13" id="KW-0233">DNA recombination</keyword>
<feature type="binding site" evidence="13">
    <location>
        <position position="85"/>
    </location>
    <ligand>
        <name>Mg(2+)</name>
        <dbReference type="ChEBI" id="CHEBI:18420"/>
    </ligand>
</feature>
<evidence type="ECO:0000256" key="14">
    <source>
        <dbReference type="NCBIfam" id="TIGR00648"/>
    </source>
</evidence>
<accession>A0ABW0THV3</accession>
<proteinExistence type="inferred from homology"/>
<dbReference type="PIRSF" id="PIRSF037785">
    <property type="entry name" value="RecU"/>
    <property type="match status" value="1"/>
</dbReference>
<keyword evidence="7 13" id="KW-0378">Hydrolase</keyword>
<evidence type="ECO:0000256" key="4">
    <source>
        <dbReference type="ARBA" id="ARBA00022723"/>
    </source>
</evidence>
<evidence type="ECO:0000256" key="11">
    <source>
        <dbReference type="ARBA" id="ARBA00023447"/>
    </source>
</evidence>
<comment type="subcellular location">
    <subcellularLocation>
        <location evidence="1 13">Cytoplasm</location>
    </subcellularLocation>
</comment>
<comment type="catalytic activity">
    <reaction evidence="13">
        <text>Endonucleolytic cleavage at a junction such as a reciprocal single-stranded crossover between two homologous DNA duplexes (Holliday junction).</text>
        <dbReference type="EC" id="3.1.21.10"/>
    </reaction>
</comment>
<dbReference type="NCBIfam" id="NF002584">
    <property type="entry name" value="PRK02234.1-5"/>
    <property type="match status" value="1"/>
</dbReference>
<organism evidence="15 16">
    <name type="scientific">Sporosarcina soli</name>
    <dbReference type="NCBI Taxonomy" id="334736"/>
    <lineage>
        <taxon>Bacteria</taxon>
        <taxon>Bacillati</taxon>
        <taxon>Bacillota</taxon>
        <taxon>Bacilli</taxon>
        <taxon>Bacillales</taxon>
        <taxon>Caryophanaceae</taxon>
        <taxon>Sporosarcina</taxon>
    </lineage>
</organism>
<name>A0ABW0THV3_9BACL</name>
<dbReference type="InterPro" id="IPR004612">
    <property type="entry name" value="Resolv_RecU"/>
</dbReference>
<dbReference type="CDD" id="cd22354">
    <property type="entry name" value="RecU-like"/>
    <property type="match status" value="1"/>
</dbReference>
<dbReference type="EC" id="3.1.21.10" evidence="13 14"/>
<keyword evidence="2 13" id="KW-0963">Cytoplasm</keyword>
<feature type="binding site" evidence="13">
    <location>
        <position position="100"/>
    </location>
    <ligand>
        <name>Mg(2+)</name>
        <dbReference type="ChEBI" id="CHEBI:18420"/>
    </ligand>
</feature>
<evidence type="ECO:0000313" key="15">
    <source>
        <dbReference type="EMBL" id="MFC5588223.1"/>
    </source>
</evidence>
<evidence type="ECO:0000313" key="16">
    <source>
        <dbReference type="Proteomes" id="UP001596109"/>
    </source>
</evidence>
<evidence type="ECO:0000256" key="13">
    <source>
        <dbReference type="HAMAP-Rule" id="MF_00130"/>
    </source>
</evidence>
<reference evidence="16" key="1">
    <citation type="journal article" date="2019" name="Int. J. Syst. Evol. Microbiol.">
        <title>The Global Catalogue of Microorganisms (GCM) 10K type strain sequencing project: providing services to taxonomists for standard genome sequencing and annotation.</title>
        <authorList>
            <consortium name="The Broad Institute Genomics Platform"/>
            <consortium name="The Broad Institute Genome Sequencing Center for Infectious Disease"/>
            <person name="Wu L."/>
            <person name="Ma J."/>
        </authorList>
    </citation>
    <scope>NUCLEOTIDE SEQUENCE [LARGE SCALE GENOMIC DNA]</scope>
    <source>
        <strain evidence="16">CGMCC 4.1434</strain>
    </source>
</reference>
<evidence type="ECO:0000256" key="7">
    <source>
        <dbReference type="ARBA" id="ARBA00022801"/>
    </source>
</evidence>
<feature type="binding site" evidence="13">
    <location>
        <position position="119"/>
    </location>
    <ligand>
        <name>Mg(2+)</name>
        <dbReference type="ChEBI" id="CHEBI:18420"/>
    </ligand>
</feature>
<comment type="cofactor">
    <cofactor evidence="13">
        <name>Mg(2+)</name>
        <dbReference type="ChEBI" id="CHEBI:18420"/>
    </cofactor>
    <text evidence="13">Binds 1 Mg(2+) ion per subunit.</text>
</comment>
<dbReference type="NCBIfam" id="TIGR00648">
    <property type="entry name" value="recU"/>
    <property type="match status" value="1"/>
</dbReference>
<protein>
    <recommendedName>
        <fullName evidence="12 13">Holliday junction resolvase RecU</fullName>
        <ecNumber evidence="13 14">3.1.21.10</ecNumber>
    </recommendedName>
    <alternativeName>
        <fullName evidence="13">Recombination protein U homolog</fullName>
    </alternativeName>
</protein>
<evidence type="ECO:0000256" key="6">
    <source>
        <dbReference type="ARBA" id="ARBA00022763"/>
    </source>
</evidence>
<dbReference type="Gene3D" id="3.40.1350.10">
    <property type="match status" value="1"/>
</dbReference>
<dbReference type="NCBIfam" id="NF002581">
    <property type="entry name" value="PRK02234.1-2"/>
    <property type="match status" value="1"/>
</dbReference>
<evidence type="ECO:0000256" key="3">
    <source>
        <dbReference type="ARBA" id="ARBA00022722"/>
    </source>
</evidence>
<evidence type="ECO:0000256" key="9">
    <source>
        <dbReference type="ARBA" id="ARBA00023172"/>
    </source>
</evidence>
<sequence length="211" mass="24395">MTIRYPNGKKYMPVQKSTVQRKTDFSFSNRGMALEEELNESNEFYLSRGIAVIHKKPVPIQVVNVNYPARSAAVITEAYFRTPSTTDFNGVWNGKYIDFEAKETKSSTSFPLQNIHAHQVDHMKSVWKQGGLAFFIIKFTLLDRYFIVPYDRFERFWERMETGGRKSITLAEFEKAGIEISPGFNPRIDYLHAVSILMMVSEETIEGQEEL</sequence>
<feature type="binding site" evidence="13">
    <location>
        <position position="87"/>
    </location>
    <ligand>
        <name>Mg(2+)</name>
        <dbReference type="ChEBI" id="CHEBI:18420"/>
    </ligand>
</feature>
<comment type="function">
    <text evidence="13">Endonuclease that resolves Holliday junction intermediates in genetic recombination. Cleaves mobile four-strand junctions by introducing symmetrical nicks in paired strands. Promotes annealing of linear ssDNA with homologous dsDNA. Required for DNA repair, homologous recombination and chromosome segregation.</text>
</comment>
<keyword evidence="16" id="KW-1185">Reference proteome</keyword>
<dbReference type="Pfam" id="PF03838">
    <property type="entry name" value="RecU"/>
    <property type="match status" value="1"/>
</dbReference>
<dbReference type="RefSeq" id="WP_381431354.1">
    <property type="nucleotide sequence ID" value="NZ_JBHSNO010000005.1"/>
</dbReference>
<comment type="caution">
    <text evidence="15">The sequence shown here is derived from an EMBL/GenBank/DDBJ whole genome shotgun (WGS) entry which is preliminary data.</text>
</comment>
<gene>
    <name evidence="13 15" type="primary">recU</name>
    <name evidence="15" type="ORF">ACFPRA_04975</name>
</gene>
<keyword evidence="4 13" id="KW-0479">Metal-binding</keyword>
<evidence type="ECO:0000256" key="12">
    <source>
        <dbReference type="ARBA" id="ARBA00029523"/>
    </source>
</evidence>
<evidence type="ECO:0000256" key="10">
    <source>
        <dbReference type="ARBA" id="ARBA00023204"/>
    </source>
</evidence>
<dbReference type="InterPro" id="IPR011856">
    <property type="entry name" value="tRNA_endonuc-like_dom_sf"/>
</dbReference>
<evidence type="ECO:0000256" key="2">
    <source>
        <dbReference type="ARBA" id="ARBA00022490"/>
    </source>
</evidence>
<keyword evidence="6 13" id="KW-0227">DNA damage</keyword>
<evidence type="ECO:0000256" key="5">
    <source>
        <dbReference type="ARBA" id="ARBA00022759"/>
    </source>
</evidence>
<keyword evidence="3 13" id="KW-0540">Nuclease</keyword>
<comment type="similarity">
    <text evidence="11 13">Belongs to the RecU family.</text>
</comment>
<evidence type="ECO:0000256" key="1">
    <source>
        <dbReference type="ARBA" id="ARBA00004496"/>
    </source>
</evidence>
<dbReference type="InterPro" id="IPR011335">
    <property type="entry name" value="Restrct_endonuc-II-like"/>
</dbReference>
<dbReference type="EMBL" id="JBHSNO010000005">
    <property type="protein sequence ID" value="MFC5588223.1"/>
    <property type="molecule type" value="Genomic_DNA"/>
</dbReference>
<dbReference type="HAMAP" id="MF_00130">
    <property type="entry name" value="RecU"/>
    <property type="match status" value="1"/>
</dbReference>
<dbReference type="Proteomes" id="UP001596109">
    <property type="component" value="Unassembled WGS sequence"/>
</dbReference>
<keyword evidence="8 13" id="KW-0460">Magnesium</keyword>
<dbReference type="SUPFAM" id="SSF52980">
    <property type="entry name" value="Restriction endonuclease-like"/>
    <property type="match status" value="1"/>
</dbReference>
<keyword evidence="5 13" id="KW-0255">Endonuclease</keyword>
<feature type="site" description="Transition state stabilizer" evidence="13">
    <location>
        <position position="102"/>
    </location>
</feature>